<protein>
    <submittedName>
        <fullName evidence="4">Hydro-lyase, Fe-S type, tartrate/fumarate subfamily, beta region</fullName>
    </submittedName>
</protein>
<name>B5Y8W4_COPPD</name>
<reference evidence="5" key="1">
    <citation type="submission" date="2008-08" db="EMBL/GenBank/DDBJ databases">
        <title>The complete genome sequence of Coprothermobacter proteolyticus strain ATCC 5245 / DSM 5265 / BT.</title>
        <authorList>
            <person name="Dodson R.J."/>
            <person name="Durkin A.S."/>
            <person name="Wu M."/>
            <person name="Eisen J."/>
            <person name="Sutton G."/>
        </authorList>
    </citation>
    <scope>NUCLEOTIDE SEQUENCE [LARGE SCALE GENOMIC DNA]</scope>
    <source>
        <strain evidence="5">ATCC 35245 / DSM 5265 / OCM 4 / BT</strain>
    </source>
</reference>
<dbReference type="KEGG" id="cpo:COPRO5265_0873"/>
<dbReference type="HOGENOM" id="CLU_1701270_0_0_9"/>
<dbReference type="RefSeq" id="WP_012544334.1">
    <property type="nucleotide sequence ID" value="NC_011295.1"/>
</dbReference>
<dbReference type="PANTHER" id="PTHR43351:SF2">
    <property type="entry name" value="L(+)-TARTRATE DEHYDRATASE SUBUNIT BETA-RELATED"/>
    <property type="match status" value="1"/>
</dbReference>
<comment type="similarity">
    <text evidence="1">Belongs to the class-I fumarase family.</text>
</comment>
<dbReference type="SUPFAM" id="SSF117457">
    <property type="entry name" value="FumA C-terminal domain-like"/>
    <property type="match status" value="1"/>
</dbReference>
<evidence type="ECO:0000313" key="5">
    <source>
        <dbReference type="Proteomes" id="UP000001732"/>
    </source>
</evidence>
<sequence>MLREKQWYSCRGVIGITRDRGLQTICEEGQHLPGVVFLAGPTLMAAKEAPLGSCGPTSVSRMLPFLEAMNRLGVQLVIAKGVSDGVLETFRRIGLSYGIAVGGAGAFYGTKIKQVLSRKYESLGAEGFFLAEVQDFPFYVCVGGDVDGYFEPIP</sequence>
<proteinExistence type="inferred from homology"/>
<dbReference type="Pfam" id="PF05683">
    <property type="entry name" value="Fumerase_C"/>
    <property type="match status" value="1"/>
</dbReference>
<feature type="domain" description="Fe-S hydro-lyase tartrate dehydratase beta-type catalytic" evidence="3">
    <location>
        <begin position="11"/>
        <end position="143"/>
    </location>
</feature>
<dbReference type="InterPro" id="IPR004647">
    <property type="entry name" value="Fe-S_hydro-lyase_TtdB-typ_cat"/>
</dbReference>
<reference evidence="4 5" key="2">
    <citation type="journal article" date="2014" name="Genome Announc.">
        <title>Complete Genome Sequence of Coprothermobacter proteolyticus DSM 5265.</title>
        <authorList>
            <person name="Alexiev A."/>
            <person name="Coil D.A."/>
            <person name="Badger J.H."/>
            <person name="Enticknap J."/>
            <person name="Ward N."/>
            <person name="Robb F.T."/>
            <person name="Eisen J.A."/>
        </authorList>
    </citation>
    <scope>NUCLEOTIDE SEQUENCE [LARGE SCALE GENOMIC DNA]</scope>
    <source>
        <strain evidence="5">ATCC 35245 / DSM 5265 / OCM 4 / BT</strain>
    </source>
</reference>
<dbReference type="AlphaFoldDB" id="B5Y8W4"/>
<dbReference type="EMBL" id="CP001145">
    <property type="protein sequence ID" value="ACI17682.1"/>
    <property type="molecule type" value="Genomic_DNA"/>
</dbReference>
<keyword evidence="5" id="KW-1185">Reference proteome</keyword>
<evidence type="ECO:0000256" key="1">
    <source>
        <dbReference type="ARBA" id="ARBA00008876"/>
    </source>
</evidence>
<dbReference type="eggNOG" id="COG1838">
    <property type="taxonomic scope" value="Bacteria"/>
</dbReference>
<organism evidence="4 5">
    <name type="scientific">Coprothermobacter proteolyticus (strain ATCC 35245 / DSM 5265 / OCM 4 / BT)</name>
    <dbReference type="NCBI Taxonomy" id="309798"/>
    <lineage>
        <taxon>Bacteria</taxon>
        <taxon>Pseudomonadati</taxon>
        <taxon>Coprothermobacterota</taxon>
        <taxon>Coprothermobacteria</taxon>
        <taxon>Coprothermobacterales</taxon>
        <taxon>Coprothermobacteraceae</taxon>
        <taxon>Coprothermobacter</taxon>
    </lineage>
</organism>
<dbReference type="PANTHER" id="PTHR43351">
    <property type="entry name" value="L(+)-TARTRATE DEHYDRATASE SUBUNIT BETA"/>
    <property type="match status" value="1"/>
</dbReference>
<dbReference type="Gene3D" id="3.20.130.10">
    <property type="entry name" value="Fe-S hydro-lyase, tartrate dehydratase beta-type, catalytic domain"/>
    <property type="match status" value="1"/>
</dbReference>
<accession>B5Y8W4</accession>
<dbReference type="STRING" id="309798.COPRO5265_0873"/>
<dbReference type="Proteomes" id="UP000001732">
    <property type="component" value="Chromosome"/>
</dbReference>
<evidence type="ECO:0000256" key="2">
    <source>
        <dbReference type="ARBA" id="ARBA00023239"/>
    </source>
</evidence>
<dbReference type="GO" id="GO:0016836">
    <property type="term" value="F:hydro-lyase activity"/>
    <property type="evidence" value="ECO:0007669"/>
    <property type="project" value="InterPro"/>
</dbReference>
<dbReference type="InterPro" id="IPR036660">
    <property type="entry name" value="Fe-S_hydroAse_TtdB_cat_sf"/>
</dbReference>
<evidence type="ECO:0000259" key="3">
    <source>
        <dbReference type="Pfam" id="PF05683"/>
    </source>
</evidence>
<gene>
    <name evidence="4" type="ordered locus">COPRO5265_0873</name>
</gene>
<evidence type="ECO:0000313" key="4">
    <source>
        <dbReference type="EMBL" id="ACI17682.1"/>
    </source>
</evidence>
<keyword evidence="2 4" id="KW-0456">Lyase</keyword>